<evidence type="ECO:0000259" key="1">
    <source>
        <dbReference type="Pfam" id="PF11195"/>
    </source>
</evidence>
<dbReference type="Pfam" id="PF11195">
    <property type="entry name" value="Tad2-like"/>
    <property type="match status" value="1"/>
</dbReference>
<accession>A0A0R2CMD8</accession>
<dbReference type="AlphaFoldDB" id="A0A0R2CMD8"/>
<dbReference type="PATRIC" id="fig|1133569.4.peg.1894"/>
<evidence type="ECO:0000313" key="2">
    <source>
        <dbReference type="EMBL" id="KRM89366.1"/>
    </source>
</evidence>
<comment type="caution">
    <text evidence="2">The sequence shown here is derived from an EMBL/GenBank/DDBJ whole genome shotgun (WGS) entry which is preliminary data.</text>
</comment>
<protein>
    <recommendedName>
        <fullName evidence="1">Thoeris anti-defense 2-like domain-containing protein</fullName>
    </recommendedName>
</protein>
<dbReference type="InterPro" id="IPR021361">
    <property type="entry name" value="Tad2-like_dom"/>
</dbReference>
<reference evidence="2 3" key="1">
    <citation type="journal article" date="2015" name="Genome Announc.">
        <title>Expanding the biotechnology potential of lactobacilli through comparative genomics of 213 strains and associated genera.</title>
        <authorList>
            <person name="Sun Z."/>
            <person name="Harris H.M."/>
            <person name="McCann A."/>
            <person name="Guo C."/>
            <person name="Argimon S."/>
            <person name="Zhang W."/>
            <person name="Yang X."/>
            <person name="Jeffery I.B."/>
            <person name="Cooney J.C."/>
            <person name="Kagawa T.F."/>
            <person name="Liu W."/>
            <person name="Song Y."/>
            <person name="Salvetti E."/>
            <person name="Wrobel A."/>
            <person name="Rasinkangas P."/>
            <person name="Parkhill J."/>
            <person name="Rea M.C."/>
            <person name="O'Sullivan O."/>
            <person name="Ritari J."/>
            <person name="Douillard F.P."/>
            <person name="Paul Ross R."/>
            <person name="Yang R."/>
            <person name="Briner A.E."/>
            <person name="Felis G.E."/>
            <person name="de Vos W.M."/>
            <person name="Barrangou R."/>
            <person name="Klaenhammer T.R."/>
            <person name="Caufield P.W."/>
            <person name="Cui Y."/>
            <person name="Zhang H."/>
            <person name="O'Toole P.W."/>
        </authorList>
    </citation>
    <scope>NUCLEOTIDE SEQUENCE [LARGE SCALE GENOMIC DNA]</scope>
    <source>
        <strain evidence="2 3">DSM 20605</strain>
    </source>
</reference>
<name>A0A0R2CMD8_9LACO</name>
<organism evidence="2 3">
    <name type="scientific">Liquorilactobacillus vini DSM 20605</name>
    <dbReference type="NCBI Taxonomy" id="1133569"/>
    <lineage>
        <taxon>Bacteria</taxon>
        <taxon>Bacillati</taxon>
        <taxon>Bacillota</taxon>
        <taxon>Bacilli</taxon>
        <taxon>Lactobacillales</taxon>
        <taxon>Lactobacillaceae</taxon>
        <taxon>Liquorilactobacillus</taxon>
    </lineage>
</organism>
<dbReference type="STRING" id="1133569.FD21_GL001749"/>
<dbReference type="EMBL" id="AYYX01000006">
    <property type="protein sequence ID" value="KRM89366.1"/>
    <property type="molecule type" value="Genomic_DNA"/>
</dbReference>
<feature type="domain" description="Thoeris anti-defense 2-like" evidence="1">
    <location>
        <begin position="1"/>
        <end position="73"/>
    </location>
</feature>
<dbReference type="eggNOG" id="ENOG50330X0">
    <property type="taxonomic scope" value="Bacteria"/>
</dbReference>
<evidence type="ECO:0000313" key="3">
    <source>
        <dbReference type="Proteomes" id="UP000051576"/>
    </source>
</evidence>
<dbReference type="OrthoDB" id="9806476at2"/>
<dbReference type="RefSeq" id="WP_010581163.1">
    <property type="nucleotide sequence ID" value="NZ_AHYZ01000167.1"/>
</dbReference>
<sequence length="76" mass="8676">MTFEQALSLLKQGKKLVRQNWSGSEEYILLIAQPKFAGQPVNPYFLIKTAEAPAWSMFQPTTCDLLATDWIEVDEQ</sequence>
<keyword evidence="3" id="KW-1185">Reference proteome</keyword>
<gene>
    <name evidence="2" type="ORF">FD21_GL001749</name>
</gene>
<dbReference type="Proteomes" id="UP000051576">
    <property type="component" value="Unassembled WGS sequence"/>
</dbReference>
<proteinExistence type="predicted"/>